<protein>
    <submittedName>
        <fullName evidence="2">DUF6090 family protein</fullName>
    </submittedName>
</protein>
<sequence length="245" mass="29083">FFRKIRQNLLSEGKTGKYLKYAIGEIILVVIGILIALQINNWNEEKKNQKLVSNILYDLMSDLKKDSIDLAYHVKYSEQELSRHNLIIDRARNKGATLDTLVFLGKNEFQPHWVAPLNYNSTTFQSIKSSGKLELLSDSIKKEIIVFYNKIGYYESILNELNAQYRRSLHEFSQHFILNKGLDYEYLARVISWENIDKKEFVLKFDALLTLRKLLWDYYYESLKKQQKRNESVMKLIKKELKENR</sequence>
<dbReference type="Pfam" id="PF19578">
    <property type="entry name" value="DUF6090"/>
    <property type="match status" value="1"/>
</dbReference>
<keyword evidence="1" id="KW-0812">Transmembrane</keyword>
<accession>A0ABU5EPZ3</accession>
<comment type="caution">
    <text evidence="2">The sequence shown here is derived from an EMBL/GenBank/DDBJ whole genome shotgun (WGS) entry which is preliminary data.</text>
</comment>
<feature type="non-terminal residue" evidence="2">
    <location>
        <position position="1"/>
    </location>
</feature>
<feature type="transmembrane region" description="Helical" evidence="1">
    <location>
        <begin position="21"/>
        <end position="39"/>
    </location>
</feature>
<dbReference type="EMBL" id="JAXDAE010000028">
    <property type="protein sequence ID" value="MDY2588531.1"/>
    <property type="molecule type" value="Genomic_DNA"/>
</dbReference>
<evidence type="ECO:0000313" key="3">
    <source>
        <dbReference type="Proteomes" id="UP001285855"/>
    </source>
</evidence>
<evidence type="ECO:0000256" key="1">
    <source>
        <dbReference type="SAM" id="Phobius"/>
    </source>
</evidence>
<dbReference type="RefSeq" id="WP_320556873.1">
    <property type="nucleotide sequence ID" value="NZ_JAXDAE010000028.1"/>
</dbReference>
<keyword evidence="1" id="KW-0472">Membrane</keyword>
<dbReference type="Proteomes" id="UP001285855">
    <property type="component" value="Unassembled WGS sequence"/>
</dbReference>
<dbReference type="InterPro" id="IPR045749">
    <property type="entry name" value="DUF6090"/>
</dbReference>
<keyword evidence="1" id="KW-1133">Transmembrane helix</keyword>
<proteinExistence type="predicted"/>
<organism evidence="2 3">
    <name type="scientific">Winogradskyella aquimaris</name>
    <dbReference type="NCBI Taxonomy" id="864074"/>
    <lineage>
        <taxon>Bacteria</taxon>
        <taxon>Pseudomonadati</taxon>
        <taxon>Bacteroidota</taxon>
        <taxon>Flavobacteriia</taxon>
        <taxon>Flavobacteriales</taxon>
        <taxon>Flavobacteriaceae</taxon>
        <taxon>Winogradskyella</taxon>
    </lineage>
</organism>
<reference evidence="2 3" key="1">
    <citation type="submission" date="2023-11" db="EMBL/GenBank/DDBJ databases">
        <title>Winogradskyella pelagius sp. nov., isolated from coastal sediment.</title>
        <authorList>
            <person name="Li F."/>
        </authorList>
    </citation>
    <scope>NUCLEOTIDE SEQUENCE [LARGE SCALE GENOMIC DNA]</scope>
    <source>
        <strain evidence="2 3">KCTC 23502</strain>
    </source>
</reference>
<evidence type="ECO:0000313" key="2">
    <source>
        <dbReference type="EMBL" id="MDY2588531.1"/>
    </source>
</evidence>
<name>A0ABU5EPZ3_9FLAO</name>
<keyword evidence="3" id="KW-1185">Reference proteome</keyword>
<gene>
    <name evidence="2" type="ORF">SNF14_14400</name>
</gene>